<feature type="domain" description="Peptidase S9 prolyl oligopeptidase catalytic" evidence="15">
    <location>
        <begin position="394"/>
        <end position="601"/>
    </location>
</feature>
<comment type="subcellular location">
    <subcellularLocation>
        <location evidence="1">Cell membrane</location>
        <topology evidence="1">Single-pass type II membrane protein</topology>
    </subcellularLocation>
</comment>
<dbReference type="GO" id="GO:0006508">
    <property type="term" value="P:proteolysis"/>
    <property type="evidence" value="ECO:0007669"/>
    <property type="project" value="InterPro"/>
</dbReference>
<keyword evidence="18" id="KW-1185">Reference proteome</keyword>
<reference evidence="17 18" key="1">
    <citation type="journal article" date="2018" name="Nat. Ecol. Evol.">
        <title>Shark genomes provide insights into elasmobranch evolution and the origin of vertebrates.</title>
        <authorList>
            <person name="Hara Y"/>
            <person name="Yamaguchi K"/>
            <person name="Onimaru K"/>
            <person name="Kadota M"/>
            <person name="Koyanagi M"/>
            <person name="Keeley SD"/>
            <person name="Tatsumi K"/>
            <person name="Tanaka K"/>
            <person name="Motone F"/>
            <person name="Kageyama Y"/>
            <person name="Nozu R"/>
            <person name="Adachi N"/>
            <person name="Nishimura O"/>
            <person name="Nakagawa R"/>
            <person name="Tanegashima C"/>
            <person name="Kiyatake I"/>
            <person name="Matsumoto R"/>
            <person name="Murakumo K"/>
            <person name="Nishida K"/>
            <person name="Terakita A"/>
            <person name="Kuratani S"/>
            <person name="Sato K"/>
            <person name="Hyodo S Kuraku.S."/>
        </authorList>
    </citation>
    <scope>NUCLEOTIDE SEQUENCE [LARGE SCALE GENOMIC DNA]</scope>
</reference>
<organism evidence="17 18">
    <name type="scientific">Chiloscyllium punctatum</name>
    <name type="common">Brownbanded bambooshark</name>
    <name type="synonym">Hemiscyllium punctatum</name>
    <dbReference type="NCBI Taxonomy" id="137246"/>
    <lineage>
        <taxon>Eukaryota</taxon>
        <taxon>Metazoa</taxon>
        <taxon>Chordata</taxon>
        <taxon>Craniata</taxon>
        <taxon>Vertebrata</taxon>
        <taxon>Chondrichthyes</taxon>
        <taxon>Elasmobranchii</taxon>
        <taxon>Galeomorphii</taxon>
        <taxon>Galeoidea</taxon>
        <taxon>Orectolobiformes</taxon>
        <taxon>Hemiscylliidae</taxon>
        <taxon>Chiloscyllium</taxon>
    </lineage>
</organism>
<dbReference type="OrthoDB" id="16520at2759"/>
<keyword evidence="3" id="KW-1003">Cell membrane</keyword>
<dbReference type="GO" id="GO:1901379">
    <property type="term" value="P:regulation of potassium ion transmembrane transport"/>
    <property type="evidence" value="ECO:0007669"/>
    <property type="project" value="TreeGrafter"/>
</dbReference>
<evidence type="ECO:0000256" key="7">
    <source>
        <dbReference type="ARBA" id="ARBA00023136"/>
    </source>
</evidence>
<accession>A0A401SPV1</accession>
<sequence>MKQSLKIFIFENNIFYQLKVSSRAIRLVATGKEGVIFNGLSDWLYEEELLKTNIAHWWSPDGARLAYATINDTKVHTMEIPMYLSSLYPTGKTYPYPKAGQENPTISLFVVNLNGPTHTREMIPPEDTRMKEYYITMVTWASSTKLAVNWLNRAQNVSILTLCEATTGICTKKHEDESESWLSRQNEAPLFSKDGKKFFFIRPLPQGGRGKFHHIAMSSAQVNNSNDNLQSITSGNWDVTQILSYDEVHQKIYFLSTEDSPLRRQLYSAETNGTFNRRCLSCDLIPNCTYFSASFSHNMRYFLLNCKGPRVPRVTVHSTSDCHKVFELELNEKVQNATERMQMPKIEFQDVQIKDYSLKMQIMKPLAFSNKSRYPLLLIVGDSPGSQIVTEQFQVDWATVLVSSFDTIVVKFDGRGSGFQGTKLLYEIKRNLGIVEVKDQIDALKSLLKEDYIDPNRVGVFGEAYGGYLSLMLLTTEKEFDKKNALFKCGIALSPITDFKLYASAFTERYFGTLSRADRGYGMSELEYRVTRLQEEELLLIHGTADETVHFQHTADLITHLISAKANYSLQIYPDEGHYMEKPTVWLHLHKTIIRFFEKCFRCPNKNTETSKVGDEEDD</sequence>
<dbReference type="PANTHER" id="PTHR11731:SF20">
    <property type="entry name" value="DIPEPTIDYL AMINOPEPTIDASE-LIKE PROTEIN 6"/>
    <property type="match status" value="1"/>
</dbReference>
<gene>
    <name evidence="17" type="ORF">chiPu_0010882</name>
</gene>
<dbReference type="InterPro" id="IPR002469">
    <property type="entry name" value="Peptidase_S9B_N"/>
</dbReference>
<evidence type="ECO:0000256" key="4">
    <source>
        <dbReference type="ARBA" id="ARBA00022692"/>
    </source>
</evidence>
<evidence type="ECO:0000256" key="9">
    <source>
        <dbReference type="ARBA" id="ARBA00023180"/>
    </source>
</evidence>
<evidence type="ECO:0000256" key="2">
    <source>
        <dbReference type="ARBA" id="ARBA00006150"/>
    </source>
</evidence>
<dbReference type="FunFam" id="3.40.50.1820:FF:000003">
    <property type="entry name" value="Dipeptidyl peptidase 4"/>
    <property type="match status" value="1"/>
</dbReference>
<proteinExistence type="inferred from homology"/>
<dbReference type="SUPFAM" id="SSF82171">
    <property type="entry name" value="DPP6 N-terminal domain-like"/>
    <property type="match status" value="1"/>
</dbReference>
<dbReference type="Proteomes" id="UP000287033">
    <property type="component" value="Unassembled WGS sequence"/>
</dbReference>
<keyword evidence="7" id="KW-0472">Membrane</keyword>
<dbReference type="InterPro" id="IPR029058">
    <property type="entry name" value="AB_hydrolase_fold"/>
</dbReference>
<dbReference type="GO" id="GO:0015459">
    <property type="term" value="F:potassium channel regulator activity"/>
    <property type="evidence" value="ECO:0007669"/>
    <property type="project" value="TreeGrafter"/>
</dbReference>
<keyword evidence="9" id="KW-0325">Glycoprotein</keyword>
<evidence type="ECO:0000259" key="15">
    <source>
        <dbReference type="Pfam" id="PF00326"/>
    </source>
</evidence>
<dbReference type="STRING" id="137246.A0A401SPV1"/>
<dbReference type="Gene3D" id="2.140.10.30">
    <property type="entry name" value="Dipeptidylpeptidase IV, N-terminal domain"/>
    <property type="match status" value="1"/>
</dbReference>
<dbReference type="PANTHER" id="PTHR11731">
    <property type="entry name" value="PROTEASE FAMILY S9B,C DIPEPTIDYL-PEPTIDASE IV-RELATED"/>
    <property type="match status" value="1"/>
</dbReference>
<evidence type="ECO:0000256" key="1">
    <source>
        <dbReference type="ARBA" id="ARBA00004401"/>
    </source>
</evidence>
<keyword evidence="4" id="KW-0812">Transmembrane</keyword>
<dbReference type="GO" id="GO:0008076">
    <property type="term" value="C:voltage-gated potassium channel complex"/>
    <property type="evidence" value="ECO:0007669"/>
    <property type="project" value="TreeGrafter"/>
</dbReference>
<comment type="caution">
    <text evidence="17">The sequence shown here is derived from an EMBL/GenBank/DDBJ whole genome shotgun (WGS) entry which is preliminary data.</text>
</comment>
<feature type="domain" description="Dipeptidylpeptidase IV N-terminal" evidence="16">
    <location>
        <begin position="7"/>
        <end position="312"/>
    </location>
</feature>
<evidence type="ECO:0000256" key="8">
    <source>
        <dbReference type="ARBA" id="ARBA00023157"/>
    </source>
</evidence>
<keyword evidence="5" id="KW-0735">Signal-anchor</keyword>
<evidence type="ECO:0000313" key="17">
    <source>
        <dbReference type="EMBL" id="GCC32421.1"/>
    </source>
</evidence>
<dbReference type="SUPFAM" id="SSF53474">
    <property type="entry name" value="alpha/beta-Hydrolases"/>
    <property type="match status" value="1"/>
</dbReference>
<comment type="subunit">
    <text evidence="14">Homodimer (in vitro). Interacts with KCND2. Identified in a complex with KCND2 and KCNIP2. Forms an octameric complex composed of four DPP6 subunits bound to the KCND2 tetramer. Interacts with KCND3; this interaction modulates the channel gating kinetics namely channel activation and inactivation kinetics and rate of recovery from inactivation.</text>
</comment>
<comment type="similarity">
    <text evidence="2">Belongs to the peptidase S9B family.</text>
</comment>
<dbReference type="Pfam" id="PF00930">
    <property type="entry name" value="DPPIV_N"/>
    <property type="match status" value="1"/>
</dbReference>
<evidence type="ECO:0000259" key="16">
    <source>
        <dbReference type="Pfam" id="PF00930"/>
    </source>
</evidence>
<evidence type="ECO:0000313" key="18">
    <source>
        <dbReference type="Proteomes" id="UP000287033"/>
    </source>
</evidence>
<evidence type="ECO:0000256" key="3">
    <source>
        <dbReference type="ARBA" id="ARBA00022475"/>
    </source>
</evidence>
<dbReference type="AlphaFoldDB" id="A0A401SPV1"/>
<evidence type="ECO:0000256" key="5">
    <source>
        <dbReference type="ARBA" id="ARBA00022968"/>
    </source>
</evidence>
<dbReference type="InterPro" id="IPR050278">
    <property type="entry name" value="Serine_Prot_S9B/DPPIV"/>
</dbReference>
<keyword evidence="6" id="KW-1133">Transmembrane helix</keyword>
<evidence type="ECO:0000256" key="11">
    <source>
        <dbReference type="ARBA" id="ARBA00042016"/>
    </source>
</evidence>
<keyword evidence="8" id="KW-1015">Disulfide bond</keyword>
<dbReference type="Pfam" id="PF00326">
    <property type="entry name" value="Peptidase_S9"/>
    <property type="match status" value="1"/>
</dbReference>
<dbReference type="Gene3D" id="3.40.50.1820">
    <property type="entry name" value="alpha/beta hydrolase"/>
    <property type="match status" value="1"/>
</dbReference>
<evidence type="ECO:0000256" key="13">
    <source>
        <dbReference type="ARBA" id="ARBA00044999"/>
    </source>
</evidence>
<dbReference type="GO" id="GO:0008236">
    <property type="term" value="F:serine-type peptidase activity"/>
    <property type="evidence" value="ECO:0007669"/>
    <property type="project" value="InterPro"/>
</dbReference>
<name>A0A401SPV1_CHIPU</name>
<dbReference type="EMBL" id="BEZZ01000433">
    <property type="protein sequence ID" value="GCC32421.1"/>
    <property type="molecule type" value="Genomic_DNA"/>
</dbReference>
<evidence type="ECO:0000256" key="10">
    <source>
        <dbReference type="ARBA" id="ARBA00041991"/>
    </source>
</evidence>
<dbReference type="OMA" id="GERYMDT"/>
<evidence type="ECO:0000256" key="12">
    <source>
        <dbReference type="ARBA" id="ARBA00044990"/>
    </source>
</evidence>
<protein>
    <recommendedName>
        <fullName evidence="12">A-type potassium channel modulatory protein DPP6</fullName>
    </recommendedName>
    <alternativeName>
        <fullName evidence="13">Dipeptidyl aminopeptidase-like protein 6</fullName>
    </alternativeName>
    <alternativeName>
        <fullName evidence="11">Dipeptidyl peptidase 6</fullName>
    </alternativeName>
    <alternativeName>
        <fullName evidence="10">Dipeptidyl peptidase VI</fullName>
    </alternativeName>
</protein>
<dbReference type="InterPro" id="IPR001375">
    <property type="entry name" value="Peptidase_S9_cat"/>
</dbReference>
<evidence type="ECO:0000256" key="6">
    <source>
        <dbReference type="ARBA" id="ARBA00022989"/>
    </source>
</evidence>
<evidence type="ECO:0000256" key="14">
    <source>
        <dbReference type="ARBA" id="ARBA00046476"/>
    </source>
</evidence>